<dbReference type="InterPro" id="IPR019734">
    <property type="entry name" value="TPR_rpt"/>
</dbReference>
<feature type="repeat" description="TPR" evidence="1">
    <location>
        <begin position="551"/>
        <end position="584"/>
    </location>
</feature>
<evidence type="ECO:0000313" key="5">
    <source>
        <dbReference type="Proteomes" id="UP001590950"/>
    </source>
</evidence>
<feature type="repeat" description="TPR" evidence="1">
    <location>
        <begin position="761"/>
        <end position="794"/>
    </location>
</feature>
<proteinExistence type="predicted"/>
<dbReference type="InterPro" id="IPR027417">
    <property type="entry name" value="P-loop_NTPase"/>
</dbReference>
<keyword evidence="5" id="KW-1185">Reference proteome</keyword>
<dbReference type="InterPro" id="IPR011990">
    <property type="entry name" value="TPR-like_helical_dom_sf"/>
</dbReference>
<accession>A0ABR3ZUQ5</accession>
<evidence type="ECO:0000259" key="3">
    <source>
        <dbReference type="Pfam" id="PF17046"/>
    </source>
</evidence>
<protein>
    <recommendedName>
        <fullName evidence="6">NB-ARC domain-containing protein</fullName>
    </recommendedName>
</protein>
<dbReference type="PROSITE" id="PS50293">
    <property type="entry name" value="TPR_REGION"/>
    <property type="match status" value="1"/>
</dbReference>
<name>A0ABR3ZUQ5_9LECA</name>
<evidence type="ECO:0000256" key="1">
    <source>
        <dbReference type="PROSITE-ProRule" id="PRU00339"/>
    </source>
</evidence>
<evidence type="ECO:0000313" key="4">
    <source>
        <dbReference type="EMBL" id="KAL2036421.1"/>
    </source>
</evidence>
<dbReference type="Gene3D" id="3.40.50.300">
    <property type="entry name" value="P-loop containing nucleotide triphosphate hydrolases"/>
    <property type="match status" value="1"/>
</dbReference>
<dbReference type="InterPro" id="IPR002182">
    <property type="entry name" value="NB-ARC"/>
</dbReference>
<dbReference type="PROSITE" id="PS50005">
    <property type="entry name" value="TPR"/>
    <property type="match status" value="9"/>
</dbReference>
<gene>
    <name evidence="4" type="ORF">N7G274_010861</name>
</gene>
<feature type="repeat" description="TPR" evidence="1">
    <location>
        <begin position="593"/>
        <end position="626"/>
    </location>
</feature>
<dbReference type="SMART" id="SM00028">
    <property type="entry name" value="TPR"/>
    <property type="match status" value="11"/>
</dbReference>
<feature type="repeat" description="TPR" evidence="1">
    <location>
        <begin position="845"/>
        <end position="878"/>
    </location>
</feature>
<dbReference type="Pfam" id="PF17046">
    <property type="entry name" value="Ses_B"/>
    <property type="match status" value="1"/>
</dbReference>
<sequence length="1046" mass="118064">MMLGVGPLSGTDSRLQLCVRAELNASLTERLPEFSDLIVPTSSQDKISMTAMAAANSTASFSGSNDQGFQLGHNAGYVYNTINVAQAPLPSTATHNYDFGVRLCDASQIDENHFIGRDCELEQLQTWLTLSPGRQNIVALYGMGGMGKTQLGIHMIRRSGSRYSSVYWLNAKDENTLKAGLATLVMEVTEISASPALTDVHEEERLVQQARQWLSQQDNDKWLIVYDNYDTPRLPGIDSATGYDIRTYFPSRAPGSILITTRSPRLTFAKQLRITKLQDIDQSLAILATRSGRKVDGDNSAERLARRLDGLPLALATAGAYISQSADSFDEYFELYDHSWNDLSEHSSELVDYEERTLYSTWNVSYQHVKNQDPAAAELLKLMAYLDNQDLWYELFNKDVSNAPEWWIELQKSRARFNRAILILHNYSLLEVSIGKYSLHTCEHDWTLEYLNREFDNERYRMAIRCIAANVNWESEAEYWIKNRRVLPHARRFEHNRIKAAIDWNVIAPGDLHMLAYLYEQNDMSVETEKMYQRALDGYEKAWGPDHTSTLSTVNNLGLLYADQGKLVEAEEMYRRALDGYEKAWGPDHTSTLVTVNNLGNLYKNQGKLVEAEEMYRRALDGKEKAWGPDHTSTLSTVNNLGSLYADQGKLVEAEEMYRRALDGCEKAWGPDHTSTLVTVNNLGNLYKNQGKLVEAEEMYRRARDGKEKAWGPDHTSTLVTVNNLGNLYKNQGKLVEAEEMYRRALDGKEKAWGPDHTSTLSTVNNLGLLYKNQGKLVEAEEMYRRALDGYEKAWGPDHTSTLVTVNNLGNLYKNQGKLVEAEEMYRRALDGKKKAWGPDHTSTLSTVNNLGSLYADQGKLVEAEEMYRRALDGCEKAWGPDHTSTLGTGHNLGNLYKNQGKLVEAEEVDRRTLDGKRKAWGPDHTSTLSTVNNLGSLYADQGKLVEAEEMYRRALDGYEKAWGPDHTSTLDTVNNLGNLYKNQGKLVEAEEMYQRALDGKEKAWGSDHTSTLSTVNNLGSLYADQGKLVEAEEMYRRALDGKCKS</sequence>
<keyword evidence="1" id="KW-0802">TPR repeat</keyword>
<evidence type="ECO:0000259" key="2">
    <source>
        <dbReference type="Pfam" id="PF00931"/>
    </source>
</evidence>
<dbReference type="PRINTS" id="PR00381">
    <property type="entry name" value="KINESINLIGHT"/>
</dbReference>
<dbReference type="Proteomes" id="UP001590950">
    <property type="component" value="Unassembled WGS sequence"/>
</dbReference>
<dbReference type="Pfam" id="PF13374">
    <property type="entry name" value="TPR_10"/>
    <property type="match status" value="2"/>
</dbReference>
<dbReference type="InterPro" id="IPR053137">
    <property type="entry name" value="NLR-like"/>
</dbReference>
<feature type="domain" description="NB-ARC" evidence="2">
    <location>
        <begin position="120"/>
        <end position="267"/>
    </location>
</feature>
<dbReference type="Gene3D" id="1.25.40.10">
    <property type="entry name" value="Tetratricopeptide repeat domain"/>
    <property type="match status" value="3"/>
</dbReference>
<comment type="caution">
    <text evidence="4">The sequence shown here is derived from an EMBL/GenBank/DDBJ whole genome shotgun (WGS) entry which is preliminary data.</text>
</comment>
<organism evidence="4 5">
    <name type="scientific">Stereocaulon virgatum</name>
    <dbReference type="NCBI Taxonomy" id="373712"/>
    <lineage>
        <taxon>Eukaryota</taxon>
        <taxon>Fungi</taxon>
        <taxon>Dikarya</taxon>
        <taxon>Ascomycota</taxon>
        <taxon>Pezizomycotina</taxon>
        <taxon>Lecanoromycetes</taxon>
        <taxon>OSLEUM clade</taxon>
        <taxon>Lecanoromycetidae</taxon>
        <taxon>Lecanorales</taxon>
        <taxon>Lecanorineae</taxon>
        <taxon>Stereocaulaceae</taxon>
        <taxon>Stereocaulon</taxon>
    </lineage>
</organism>
<feature type="domain" description="Fungal death-pathway protein SesB" evidence="3">
    <location>
        <begin position="54"/>
        <end position="76"/>
    </location>
</feature>
<evidence type="ECO:0008006" key="6">
    <source>
        <dbReference type="Google" id="ProtNLM"/>
    </source>
</evidence>
<feature type="repeat" description="TPR" evidence="1">
    <location>
        <begin position="635"/>
        <end position="668"/>
    </location>
</feature>
<reference evidence="4 5" key="1">
    <citation type="submission" date="2024-09" db="EMBL/GenBank/DDBJ databases">
        <title>Rethinking Asexuality: The Enigmatic Case of Functional Sexual Genes in Lepraria (Stereocaulaceae).</title>
        <authorList>
            <person name="Doellman M."/>
            <person name="Sun Y."/>
            <person name="Barcenas-Pena A."/>
            <person name="Lumbsch H.T."/>
            <person name="Grewe F."/>
        </authorList>
    </citation>
    <scope>NUCLEOTIDE SEQUENCE [LARGE SCALE GENOMIC DNA]</scope>
    <source>
        <strain evidence="4 5">Mercado 3170</strain>
    </source>
</reference>
<dbReference type="SUPFAM" id="SSF48452">
    <property type="entry name" value="TPR-like"/>
    <property type="match status" value="2"/>
</dbReference>
<feature type="repeat" description="TPR" evidence="1">
    <location>
        <begin position="803"/>
        <end position="836"/>
    </location>
</feature>
<dbReference type="SUPFAM" id="SSF52540">
    <property type="entry name" value="P-loop containing nucleoside triphosphate hydrolases"/>
    <property type="match status" value="1"/>
</dbReference>
<dbReference type="PANTHER" id="PTHR46082:SF6">
    <property type="entry name" value="AAA+ ATPASE DOMAIN-CONTAINING PROTEIN-RELATED"/>
    <property type="match status" value="1"/>
</dbReference>
<feature type="repeat" description="TPR" evidence="1">
    <location>
        <begin position="719"/>
        <end position="752"/>
    </location>
</feature>
<feature type="repeat" description="TPR" evidence="1">
    <location>
        <begin position="929"/>
        <end position="962"/>
    </location>
</feature>
<dbReference type="PANTHER" id="PTHR46082">
    <property type="entry name" value="ATP/GTP-BINDING PROTEIN-RELATED"/>
    <property type="match status" value="1"/>
</dbReference>
<dbReference type="EMBL" id="JBEFKJ010000097">
    <property type="protein sequence ID" value="KAL2036421.1"/>
    <property type="molecule type" value="Genomic_DNA"/>
</dbReference>
<dbReference type="Pfam" id="PF13424">
    <property type="entry name" value="TPR_12"/>
    <property type="match status" value="5"/>
</dbReference>
<dbReference type="InterPro" id="IPR031469">
    <property type="entry name" value="SesB_dom"/>
</dbReference>
<feature type="repeat" description="TPR" evidence="1">
    <location>
        <begin position="971"/>
        <end position="1004"/>
    </location>
</feature>
<dbReference type="Pfam" id="PF00931">
    <property type="entry name" value="NB-ARC"/>
    <property type="match status" value="1"/>
</dbReference>